<feature type="domain" description="SbsA Ig-like" evidence="4">
    <location>
        <begin position="48"/>
        <end position="139"/>
    </location>
</feature>
<reference evidence="5 6" key="1">
    <citation type="submission" date="2018-03" db="EMBL/GenBank/DDBJ databases">
        <title>Genome sequence of Clostridium luticellarii DSM 29923.</title>
        <authorList>
            <person name="Poehlein A."/>
            <person name="Daniel R."/>
        </authorList>
    </citation>
    <scope>NUCLEOTIDE SEQUENCE [LARGE SCALE GENOMIC DNA]</scope>
    <source>
        <strain evidence="5 6">DSM 29923</strain>
    </source>
</reference>
<dbReference type="InterPro" id="IPR011081">
    <property type="entry name" value="Big_4"/>
</dbReference>
<name>A0A2T0BLZ0_9CLOT</name>
<dbReference type="EMBL" id="PVXP01000032">
    <property type="protein sequence ID" value="PRR84802.1"/>
    <property type="molecule type" value="Genomic_DNA"/>
</dbReference>
<protein>
    <submittedName>
        <fullName evidence="5">Bacterial Ig-like domain protein</fullName>
    </submittedName>
</protein>
<feature type="signal peptide" evidence="2">
    <location>
        <begin position="1"/>
        <end position="28"/>
    </location>
</feature>
<feature type="domain" description="Bacterial Ig-like" evidence="3">
    <location>
        <begin position="146"/>
        <end position="203"/>
    </location>
</feature>
<dbReference type="Proteomes" id="UP000237798">
    <property type="component" value="Unassembled WGS sequence"/>
</dbReference>
<keyword evidence="6" id="KW-1185">Reference proteome</keyword>
<evidence type="ECO:0000256" key="1">
    <source>
        <dbReference type="ARBA" id="ARBA00022729"/>
    </source>
</evidence>
<dbReference type="InterPro" id="IPR032812">
    <property type="entry name" value="SbsA_Ig"/>
</dbReference>
<dbReference type="Gene3D" id="2.60.40.1220">
    <property type="match status" value="1"/>
</dbReference>
<evidence type="ECO:0000313" key="6">
    <source>
        <dbReference type="Proteomes" id="UP000237798"/>
    </source>
</evidence>
<proteinExistence type="predicted"/>
<dbReference type="OrthoDB" id="1877836at2"/>
<gene>
    <name evidence="5" type="ORF">CLLU_22080</name>
</gene>
<evidence type="ECO:0000256" key="2">
    <source>
        <dbReference type="SAM" id="SignalP"/>
    </source>
</evidence>
<accession>A0A2T0BLZ0</accession>
<dbReference type="AlphaFoldDB" id="A0A2T0BLZ0"/>
<keyword evidence="1 2" id="KW-0732">Signal</keyword>
<evidence type="ECO:0000259" key="3">
    <source>
        <dbReference type="Pfam" id="PF07532"/>
    </source>
</evidence>
<organism evidence="5 6">
    <name type="scientific">Clostridium luticellarii</name>
    <dbReference type="NCBI Taxonomy" id="1691940"/>
    <lineage>
        <taxon>Bacteria</taxon>
        <taxon>Bacillati</taxon>
        <taxon>Bacillota</taxon>
        <taxon>Clostridia</taxon>
        <taxon>Eubacteriales</taxon>
        <taxon>Clostridiaceae</taxon>
        <taxon>Clostridium</taxon>
    </lineage>
</organism>
<dbReference type="InterPro" id="IPR014755">
    <property type="entry name" value="Cu-Rt/internalin_Ig-like"/>
</dbReference>
<evidence type="ECO:0000313" key="5">
    <source>
        <dbReference type="EMBL" id="PRR84802.1"/>
    </source>
</evidence>
<sequence length="461" mass="51888">MIKLLKNSLIFAVVILICQLNYCNFVSADSSVSSNDSQQYITQSNSETKEDVPVDKTWIIKFNEPVDLSSAEKSIKVINKKTNGQVSLSISLSNHDLYVNVSPNKPYDTDNEYILSVDSNLKSKYNRILKNSFTMNFKTVSQVTNVDDMNVSIRQGDSYTLPDIVTATLADGSVKQIGVVWNKNVNTEDPPGTYTYQGSVAGYDKPVNLNVTIRPSNKDVESVASTSMWIWQLQSEVDAYGGIDNLIAKLKSMGINNVCIKYNEGSSPSGGGTNFRNDFLKYVGDFKRAGFIVGTWGYNYFNYVESEANIIMEALDNSDYYVFDAEDAVAGKTQQTEQILQIIRNQYPSAIIGYTSFPIVSYHQDIPYSVFNKYCDFSAPQTYWGDMQWSVAACLDEMAREYKSYGLDKPIYPVIQTYNIDYSDYDIYSGYNFEATGLWSLDSIGKTFVEYIDDNGSKFKQ</sequence>
<dbReference type="Pfam" id="PF13205">
    <property type="entry name" value="Big_5"/>
    <property type="match status" value="1"/>
</dbReference>
<comment type="caution">
    <text evidence="5">The sequence shown here is derived from an EMBL/GenBank/DDBJ whole genome shotgun (WGS) entry which is preliminary data.</text>
</comment>
<dbReference type="Pfam" id="PF07532">
    <property type="entry name" value="Big_4"/>
    <property type="match status" value="1"/>
</dbReference>
<dbReference type="RefSeq" id="WP_106009834.1">
    <property type="nucleotide sequence ID" value="NZ_PVXP01000032.1"/>
</dbReference>
<feature type="chain" id="PRO_5015717221" evidence="2">
    <location>
        <begin position="29"/>
        <end position="461"/>
    </location>
</feature>
<evidence type="ECO:0000259" key="4">
    <source>
        <dbReference type="Pfam" id="PF13205"/>
    </source>
</evidence>